<reference evidence="16" key="1">
    <citation type="submission" date="2019-06" db="EMBL/GenBank/DDBJ databases">
        <title>Draft genome sequence of the griseofulvin-producing fungus Xylaria cubensis strain G536.</title>
        <authorList>
            <person name="Mead M.E."/>
            <person name="Raja H.A."/>
            <person name="Steenwyk J.L."/>
            <person name="Knowles S.L."/>
            <person name="Oberlies N.H."/>
            <person name="Rokas A."/>
        </authorList>
    </citation>
    <scope>NUCLEOTIDE SEQUENCE [LARGE SCALE GENOMIC DNA]</scope>
    <source>
        <strain evidence="16">G536</strain>
    </source>
</reference>
<accession>A0A553HKV9</accession>
<protein>
    <recommendedName>
        <fullName evidence="14">RecF/RecN/SMC N-terminal domain-containing protein</fullName>
    </recommendedName>
</protein>
<dbReference type="GO" id="GO:0003697">
    <property type="term" value="F:single-stranded DNA binding"/>
    <property type="evidence" value="ECO:0007669"/>
    <property type="project" value="TreeGrafter"/>
</dbReference>
<dbReference type="AlphaFoldDB" id="A0A553HKV9"/>
<keyword evidence="7" id="KW-0067">ATP-binding</keyword>
<evidence type="ECO:0000256" key="5">
    <source>
        <dbReference type="ARBA" id="ARBA00022741"/>
    </source>
</evidence>
<sequence>MPSAIAAKRSRRAAFNEDANDEYTVIEASSSLRNHTQRKKARLSGSSTAGRKSQSTIHADHDDDNDDGDEPMAEADREPSPPPATQYEMIRDQDFRHLDHTEQDDQRATQRLKERPTIIGENHAADNAIIESITCINFMCHVKLHVELGPLLNFIVGENGSGKSAVLTAITLCLGGKASATNRGGSLKSFVKEGTEHASLIVRLKNQGEDAYKADLYGDSIICERWFTKSGSSGFKVKSATGRIISTKKAEVDDIVEWYCLQVDNPLNVLSQDNARQFLNAATPAMKYSYFVKGTQLEQLDDDYKTLTQYLEDQESKLTELEENLAYLRDKFEKAVKLRDAISKSTEMRNKALVYKDQLAWAQVQEQEEILRLKEQAIIAAQEEITRTEQAIAEKAHILDSIDNKIQQAEESLVGIIQEDDQADDVVREAKARFQASTTEIEKLHAHEREIYTSLDNWSSTVKKYERSIREEEQRLETVNGGIVTEKQGELDKARQHAASIEVAITEHKAALKNLEENEQEATKKIKEPAEILAQKRSEVQAAESSLQALNRNRTDPLDAFDSRVRQLLKLIEEDSSFTRKPIGPLGTYVQLTKTQWMPILEKYFGGSLSGFIVENKQDQARLMAHMDRLRIQGCPVFIGKASLSHLREPDAKFDTVLRVLRFSDQRVRDHMIINNQIEQTLLVENRSEAENVMFGSPPENSGACLAFQERKKGHGLRITNIRGNLNTSPITPNLGQKPRMKTDQDSQIHYYRDLITQLQAEYRELEGSKRTAEQAVQRAKQAITQHRRRNKELNTELTNAQVIIHRIEADLDQFEGIDARLQGLKVHLQESQEKKDHYGNQYAEVAIKKRELNSEVEALKRELESVRVASQDHKAKVAKAKDKVGRLKETRHLALSEKNQAHEDHDVAKVAKRQAEASRDRQAGYVEDYHQQASEIAPTRVYIPEGETYQSIERKYESIREQINKLRQQMGASEEQINTRATQATQEYRDAKEGVKNIRMTSDSLKKALMDRLAKYREFQRHVSAQARCNFGYLLSERGFRGQLLLDHRARKLEVIVEPDKMRENGRGRNTKTLSGGEKSFSSICLLLAIWDAMGSPLRCLDEFDVFMDNVNRAISTNMLIGAARRSVGKQFVLITPNAIEGRAKLDKDVKIIRLTDPRQQRLPEMVR</sequence>
<evidence type="ECO:0000256" key="2">
    <source>
        <dbReference type="ARBA" id="ARBA00004286"/>
    </source>
</evidence>
<evidence type="ECO:0000256" key="12">
    <source>
        <dbReference type="SAM" id="Coils"/>
    </source>
</evidence>
<dbReference type="EMBL" id="VFLP01000084">
    <property type="protein sequence ID" value="TRX88574.1"/>
    <property type="molecule type" value="Genomic_DNA"/>
</dbReference>
<dbReference type="GO" id="GO:0003684">
    <property type="term" value="F:damaged DNA binding"/>
    <property type="evidence" value="ECO:0007669"/>
    <property type="project" value="TreeGrafter"/>
</dbReference>
<keyword evidence="11" id="KW-0539">Nucleus</keyword>
<organism evidence="15 16">
    <name type="scientific">Xylaria flabelliformis</name>
    <dbReference type="NCBI Taxonomy" id="2512241"/>
    <lineage>
        <taxon>Eukaryota</taxon>
        <taxon>Fungi</taxon>
        <taxon>Dikarya</taxon>
        <taxon>Ascomycota</taxon>
        <taxon>Pezizomycotina</taxon>
        <taxon>Sordariomycetes</taxon>
        <taxon>Xylariomycetidae</taxon>
        <taxon>Xylariales</taxon>
        <taxon>Xylariaceae</taxon>
        <taxon>Xylaria</taxon>
    </lineage>
</organism>
<feature type="compositionally biased region" description="Acidic residues" evidence="13">
    <location>
        <begin position="62"/>
        <end position="73"/>
    </location>
</feature>
<evidence type="ECO:0000256" key="4">
    <source>
        <dbReference type="ARBA" id="ARBA00022454"/>
    </source>
</evidence>
<dbReference type="GO" id="GO:0005634">
    <property type="term" value="C:nucleus"/>
    <property type="evidence" value="ECO:0007669"/>
    <property type="project" value="UniProtKB-SubCell"/>
</dbReference>
<proteinExistence type="inferred from homology"/>
<comment type="subcellular location">
    <subcellularLocation>
        <location evidence="2">Chromosome</location>
    </subcellularLocation>
    <subcellularLocation>
        <location evidence="1">Nucleus</location>
    </subcellularLocation>
</comment>
<dbReference type="GO" id="GO:0005524">
    <property type="term" value="F:ATP binding"/>
    <property type="evidence" value="ECO:0007669"/>
    <property type="project" value="UniProtKB-KW"/>
</dbReference>
<feature type="coiled-coil region" evidence="12">
    <location>
        <begin position="843"/>
        <end position="891"/>
    </location>
</feature>
<evidence type="ECO:0000256" key="10">
    <source>
        <dbReference type="ARBA" id="ARBA00023204"/>
    </source>
</evidence>
<feature type="coiled-coil region" evidence="12">
    <location>
        <begin position="756"/>
        <end position="811"/>
    </location>
</feature>
<evidence type="ECO:0000256" key="1">
    <source>
        <dbReference type="ARBA" id="ARBA00004123"/>
    </source>
</evidence>
<dbReference type="GO" id="GO:0035861">
    <property type="term" value="C:site of double-strand break"/>
    <property type="evidence" value="ECO:0007669"/>
    <property type="project" value="TreeGrafter"/>
</dbReference>
<evidence type="ECO:0000313" key="15">
    <source>
        <dbReference type="EMBL" id="TRX88574.1"/>
    </source>
</evidence>
<evidence type="ECO:0000313" key="16">
    <source>
        <dbReference type="Proteomes" id="UP000319160"/>
    </source>
</evidence>
<dbReference type="SUPFAM" id="SSF52540">
    <property type="entry name" value="P-loop containing nucleoside triphosphate hydrolases"/>
    <property type="match status" value="1"/>
</dbReference>
<feature type="domain" description="RecF/RecN/SMC N-terminal" evidence="14">
    <location>
        <begin position="130"/>
        <end position="1137"/>
    </location>
</feature>
<keyword evidence="10" id="KW-0234">DNA repair</keyword>
<keyword evidence="4" id="KW-0158">Chromosome</keyword>
<evidence type="ECO:0000256" key="6">
    <source>
        <dbReference type="ARBA" id="ARBA00022763"/>
    </source>
</evidence>
<name>A0A553HKV9_9PEZI</name>
<feature type="coiled-coil region" evidence="12">
    <location>
        <begin position="297"/>
        <end position="338"/>
    </location>
</feature>
<dbReference type="GO" id="GO:0030915">
    <property type="term" value="C:Smc5-Smc6 complex"/>
    <property type="evidence" value="ECO:0007669"/>
    <property type="project" value="TreeGrafter"/>
</dbReference>
<evidence type="ECO:0000256" key="9">
    <source>
        <dbReference type="ARBA" id="ARBA00023172"/>
    </source>
</evidence>
<dbReference type="PANTHER" id="PTHR19306:SF6">
    <property type="entry name" value="STRUCTURAL MAINTENANCE OF CHROMOSOMES PROTEIN 6"/>
    <property type="match status" value="1"/>
</dbReference>
<dbReference type="GO" id="GO:0000724">
    <property type="term" value="P:double-strand break repair via homologous recombination"/>
    <property type="evidence" value="ECO:0007669"/>
    <property type="project" value="TreeGrafter"/>
</dbReference>
<keyword evidence="6" id="KW-0227">DNA damage</keyword>
<evidence type="ECO:0000256" key="11">
    <source>
        <dbReference type="ARBA" id="ARBA00023242"/>
    </source>
</evidence>
<dbReference type="STRING" id="2512241.A0A553HKV9"/>
<comment type="caution">
    <text evidence="15">The sequence shown here is derived from an EMBL/GenBank/DDBJ whole genome shotgun (WGS) entry which is preliminary data.</text>
</comment>
<keyword evidence="8 12" id="KW-0175">Coiled coil</keyword>
<feature type="compositionally biased region" description="Polar residues" evidence="13">
    <location>
        <begin position="722"/>
        <end position="735"/>
    </location>
</feature>
<dbReference type="Gene3D" id="3.40.50.300">
    <property type="entry name" value="P-loop containing nucleotide triphosphate hydrolases"/>
    <property type="match status" value="2"/>
</dbReference>
<dbReference type="Pfam" id="PF02463">
    <property type="entry name" value="SMC_N"/>
    <property type="match status" value="1"/>
</dbReference>
<dbReference type="InterPro" id="IPR003395">
    <property type="entry name" value="RecF/RecN/SMC_N"/>
</dbReference>
<evidence type="ECO:0000256" key="8">
    <source>
        <dbReference type="ARBA" id="ARBA00023054"/>
    </source>
</evidence>
<evidence type="ECO:0000259" key="14">
    <source>
        <dbReference type="Pfam" id="PF02463"/>
    </source>
</evidence>
<evidence type="ECO:0000256" key="13">
    <source>
        <dbReference type="SAM" id="MobiDB-lite"/>
    </source>
</evidence>
<comment type="similarity">
    <text evidence="3">Belongs to the SMC family. SMC6 subfamily.</text>
</comment>
<feature type="region of interest" description="Disordered" evidence="13">
    <location>
        <begin position="1"/>
        <end position="86"/>
    </location>
</feature>
<evidence type="ECO:0000256" key="3">
    <source>
        <dbReference type="ARBA" id="ARBA00006793"/>
    </source>
</evidence>
<evidence type="ECO:0000256" key="7">
    <source>
        <dbReference type="ARBA" id="ARBA00022840"/>
    </source>
</evidence>
<dbReference type="Proteomes" id="UP000319160">
    <property type="component" value="Unassembled WGS sequence"/>
</dbReference>
<dbReference type="InterPro" id="IPR027417">
    <property type="entry name" value="P-loop_NTPase"/>
</dbReference>
<gene>
    <name evidence="15" type="ORF">FHL15_010525</name>
</gene>
<keyword evidence="9" id="KW-0233">DNA recombination</keyword>
<keyword evidence="5" id="KW-0547">Nucleotide-binding</keyword>
<feature type="region of interest" description="Disordered" evidence="13">
    <location>
        <begin position="722"/>
        <end position="741"/>
    </location>
</feature>
<feature type="coiled-coil region" evidence="12">
    <location>
        <begin position="455"/>
        <end position="553"/>
    </location>
</feature>
<keyword evidence="16" id="KW-1185">Reference proteome</keyword>
<feature type="compositionally biased region" description="Polar residues" evidence="13">
    <location>
        <begin position="44"/>
        <end position="57"/>
    </location>
</feature>
<dbReference type="OrthoDB" id="10072614at2759"/>
<feature type="coiled-coil region" evidence="12">
    <location>
        <begin position="364"/>
        <end position="419"/>
    </location>
</feature>
<dbReference type="PANTHER" id="PTHR19306">
    <property type="entry name" value="STRUCTURAL MAINTENANCE OF CHROMOSOMES 5,6 SMC5, SMC6"/>
    <property type="match status" value="1"/>
</dbReference>
<feature type="coiled-coil region" evidence="12">
    <location>
        <begin position="950"/>
        <end position="977"/>
    </location>
</feature>